<dbReference type="Proteomes" id="UP000593892">
    <property type="component" value="Chromosome"/>
</dbReference>
<dbReference type="InterPro" id="IPR020846">
    <property type="entry name" value="MFS_dom"/>
</dbReference>
<dbReference type="InterPro" id="IPR011701">
    <property type="entry name" value="MFS"/>
</dbReference>
<dbReference type="PROSITE" id="PS50850">
    <property type="entry name" value="MFS"/>
    <property type="match status" value="1"/>
</dbReference>
<name>A0A7S7NW60_PALFE</name>
<feature type="transmembrane region" description="Helical" evidence="5">
    <location>
        <begin position="214"/>
        <end position="231"/>
    </location>
</feature>
<dbReference type="PANTHER" id="PTHR11662:SF285">
    <property type="entry name" value="HEXURONATE TRANSPORTER"/>
    <property type="match status" value="1"/>
</dbReference>
<dbReference type="RefSeq" id="WP_194452508.1">
    <property type="nucleotide sequence ID" value="NZ_CP063849.1"/>
</dbReference>
<dbReference type="EMBL" id="CP063849">
    <property type="protein sequence ID" value="QOY90851.1"/>
    <property type="molecule type" value="Genomic_DNA"/>
</dbReference>
<evidence type="ECO:0000313" key="7">
    <source>
        <dbReference type="EMBL" id="QOY90851.1"/>
    </source>
</evidence>
<evidence type="ECO:0000256" key="5">
    <source>
        <dbReference type="SAM" id="Phobius"/>
    </source>
</evidence>
<reference evidence="7 8" key="1">
    <citation type="submission" date="2020-10" db="EMBL/GenBank/DDBJ databases">
        <title>Complete genome sequence of Paludibaculum fermentans P105T, a facultatively anaerobic acidobacterium capable of dissimilatory Fe(III) reduction.</title>
        <authorList>
            <person name="Dedysh S.N."/>
            <person name="Beletsky A.V."/>
            <person name="Kulichevskaya I.S."/>
            <person name="Mardanov A.V."/>
            <person name="Ravin N.V."/>
        </authorList>
    </citation>
    <scope>NUCLEOTIDE SEQUENCE [LARGE SCALE GENOMIC DNA]</scope>
    <source>
        <strain evidence="7 8">P105</strain>
    </source>
</reference>
<dbReference type="GO" id="GO:0015134">
    <property type="term" value="F:hexuronate transmembrane transporter activity"/>
    <property type="evidence" value="ECO:0007669"/>
    <property type="project" value="TreeGrafter"/>
</dbReference>
<dbReference type="KEGG" id="pfer:IRI77_13160"/>
<feature type="transmembrane region" description="Helical" evidence="5">
    <location>
        <begin position="368"/>
        <end position="388"/>
    </location>
</feature>
<protein>
    <submittedName>
        <fullName evidence="7">MFS transporter</fullName>
    </submittedName>
</protein>
<keyword evidence="8" id="KW-1185">Reference proteome</keyword>
<feature type="transmembrane region" description="Helical" evidence="5">
    <location>
        <begin position="48"/>
        <end position="67"/>
    </location>
</feature>
<dbReference type="InterPro" id="IPR036259">
    <property type="entry name" value="MFS_trans_sf"/>
</dbReference>
<dbReference type="Pfam" id="PF07690">
    <property type="entry name" value="MFS_1"/>
    <property type="match status" value="1"/>
</dbReference>
<feature type="transmembrane region" description="Helical" evidence="5">
    <location>
        <begin position="159"/>
        <end position="182"/>
    </location>
</feature>
<evidence type="ECO:0000256" key="4">
    <source>
        <dbReference type="ARBA" id="ARBA00023136"/>
    </source>
</evidence>
<dbReference type="SUPFAM" id="SSF103473">
    <property type="entry name" value="MFS general substrate transporter"/>
    <property type="match status" value="1"/>
</dbReference>
<keyword evidence="3 5" id="KW-1133">Transmembrane helix</keyword>
<organism evidence="7 8">
    <name type="scientific">Paludibaculum fermentans</name>
    <dbReference type="NCBI Taxonomy" id="1473598"/>
    <lineage>
        <taxon>Bacteria</taxon>
        <taxon>Pseudomonadati</taxon>
        <taxon>Acidobacteriota</taxon>
        <taxon>Terriglobia</taxon>
        <taxon>Bryobacterales</taxon>
        <taxon>Bryobacteraceae</taxon>
        <taxon>Paludibaculum</taxon>
    </lineage>
</organism>
<dbReference type="GO" id="GO:0016020">
    <property type="term" value="C:membrane"/>
    <property type="evidence" value="ECO:0007669"/>
    <property type="project" value="UniProtKB-SubCell"/>
</dbReference>
<dbReference type="InterPro" id="IPR050382">
    <property type="entry name" value="MFS_Na/Anion_cotransporter"/>
</dbReference>
<keyword evidence="4 5" id="KW-0472">Membrane</keyword>
<keyword evidence="2 5" id="KW-0812">Transmembrane</keyword>
<gene>
    <name evidence="7" type="ORF">IRI77_13160</name>
</gene>
<feature type="transmembrane region" description="Helical" evidence="5">
    <location>
        <begin position="281"/>
        <end position="299"/>
    </location>
</feature>
<evidence type="ECO:0000259" key="6">
    <source>
        <dbReference type="PROSITE" id="PS50850"/>
    </source>
</evidence>
<feature type="transmembrane region" description="Helical" evidence="5">
    <location>
        <begin position="251"/>
        <end position="269"/>
    </location>
</feature>
<proteinExistence type="predicted"/>
<comment type="subcellular location">
    <subcellularLocation>
        <location evidence="1">Membrane</location>
        <topology evidence="1">Multi-pass membrane protein</topology>
    </subcellularLocation>
</comment>
<dbReference type="CDD" id="cd17319">
    <property type="entry name" value="MFS_ExuT_GudP_like"/>
    <property type="match status" value="1"/>
</dbReference>
<dbReference type="Gene3D" id="1.20.1250.20">
    <property type="entry name" value="MFS general substrate transporter like domains"/>
    <property type="match status" value="2"/>
</dbReference>
<feature type="transmembrane region" description="Helical" evidence="5">
    <location>
        <begin position="305"/>
        <end position="327"/>
    </location>
</feature>
<dbReference type="PANTHER" id="PTHR11662">
    <property type="entry name" value="SOLUTE CARRIER FAMILY 17"/>
    <property type="match status" value="1"/>
</dbReference>
<dbReference type="AlphaFoldDB" id="A0A7S7NW60"/>
<evidence type="ECO:0000256" key="3">
    <source>
        <dbReference type="ARBA" id="ARBA00022989"/>
    </source>
</evidence>
<evidence type="ECO:0000256" key="2">
    <source>
        <dbReference type="ARBA" id="ARBA00022692"/>
    </source>
</evidence>
<feature type="transmembrane region" description="Helical" evidence="5">
    <location>
        <begin position="339"/>
        <end position="356"/>
    </location>
</feature>
<evidence type="ECO:0000256" key="1">
    <source>
        <dbReference type="ARBA" id="ARBA00004141"/>
    </source>
</evidence>
<feature type="domain" description="Major facilitator superfamily (MFS) profile" evidence="6">
    <location>
        <begin position="9"/>
        <end position="396"/>
    </location>
</feature>
<evidence type="ECO:0000313" key="8">
    <source>
        <dbReference type="Proteomes" id="UP000593892"/>
    </source>
</evidence>
<accession>A0A7S7NW60</accession>
<sequence length="404" mass="43040">MTPARAWLLCGLLFCATALSFLDRQVLSVLAPKLMADFRMSNTEYSRVVFAFVLSYTVMFSLGGRLMDRVGTKLGLALSVGLWSLASAAHSLATGAWTLGASRFLLGVGEGACFPAVTKGAVEWTAPEQRALAVGFANGGSAFGAVIAPPLTAWAAGSLGWRGAFLGTALIGLLWLAAWLFAFRGVELPRPVGRSAEKVSFGSLLARPEVRRLLLARFFFDPVFYFYMFWIPQYLSRERGLSLDAIGSLTWIPFFALGITNIAAGRVSDVMVTRGWAPRRARMTMMLIAAVVTPASWLASSAPTAPIAIGLMSLLMMAHGVWIANFITLIGDTVAPHEVGTAVGLTGTCGGIAAMLSNLVTGPVIDHYSFAPVFLVSAILYPIAWVVLASGHRPRPHAALGEIA</sequence>